<proteinExistence type="predicted"/>
<dbReference type="EMBL" id="MCFG01000613">
    <property type="protein sequence ID" value="ORX63567.1"/>
    <property type="molecule type" value="Genomic_DNA"/>
</dbReference>
<dbReference type="AlphaFoldDB" id="A0A1Y1VQJ9"/>
<dbReference type="GO" id="GO:0009976">
    <property type="term" value="F:tocopherol cyclase activity"/>
    <property type="evidence" value="ECO:0007669"/>
    <property type="project" value="InterPro"/>
</dbReference>
<gene>
    <name evidence="1" type="ORF">BCR32DRAFT_298385</name>
</gene>
<dbReference type="InterPro" id="IPR025893">
    <property type="entry name" value="Tocopherol_cyclase"/>
</dbReference>
<accession>A0A1Y1VQJ9</accession>
<protein>
    <recommendedName>
        <fullName evidence="3">Tocopherol cyclase</fullName>
    </recommendedName>
</protein>
<organism evidence="1 2">
    <name type="scientific">Anaeromyces robustus</name>
    <dbReference type="NCBI Taxonomy" id="1754192"/>
    <lineage>
        <taxon>Eukaryota</taxon>
        <taxon>Fungi</taxon>
        <taxon>Fungi incertae sedis</taxon>
        <taxon>Chytridiomycota</taxon>
        <taxon>Chytridiomycota incertae sedis</taxon>
        <taxon>Neocallimastigomycetes</taxon>
        <taxon>Neocallimastigales</taxon>
        <taxon>Neocallimastigaceae</taxon>
        <taxon>Anaeromyces</taxon>
    </lineage>
</organism>
<reference evidence="1 2" key="2">
    <citation type="submission" date="2016-08" db="EMBL/GenBank/DDBJ databases">
        <title>Pervasive Adenine N6-methylation of Active Genes in Fungi.</title>
        <authorList>
            <consortium name="DOE Joint Genome Institute"/>
            <person name="Mondo S.J."/>
            <person name="Dannebaum R.O."/>
            <person name="Kuo R.C."/>
            <person name="Labutti K."/>
            <person name="Haridas S."/>
            <person name="Kuo A."/>
            <person name="Salamov A."/>
            <person name="Ahrendt S.R."/>
            <person name="Lipzen A."/>
            <person name="Sullivan W."/>
            <person name="Andreopoulos W.B."/>
            <person name="Clum A."/>
            <person name="Lindquist E."/>
            <person name="Daum C."/>
            <person name="Ramamoorthy G.K."/>
            <person name="Gryganskyi A."/>
            <person name="Culley D."/>
            <person name="Magnuson J.K."/>
            <person name="James T.Y."/>
            <person name="O'Malley M.A."/>
            <person name="Stajich J.E."/>
            <person name="Spatafora J.W."/>
            <person name="Visel A."/>
            <person name="Grigoriev I.V."/>
        </authorList>
    </citation>
    <scope>NUCLEOTIDE SEQUENCE [LARGE SCALE GENOMIC DNA]</scope>
    <source>
        <strain evidence="1 2">S4</strain>
    </source>
</reference>
<reference evidence="1 2" key="1">
    <citation type="submission" date="2016-08" db="EMBL/GenBank/DDBJ databases">
        <title>A Parts List for Fungal Cellulosomes Revealed by Comparative Genomics.</title>
        <authorList>
            <consortium name="DOE Joint Genome Institute"/>
            <person name="Haitjema C.H."/>
            <person name="Gilmore S.P."/>
            <person name="Henske J.K."/>
            <person name="Solomon K.V."/>
            <person name="De Groot R."/>
            <person name="Kuo A."/>
            <person name="Mondo S.J."/>
            <person name="Salamov A.A."/>
            <person name="Labutti K."/>
            <person name="Zhao Z."/>
            <person name="Chiniquy J."/>
            <person name="Barry K."/>
            <person name="Brewer H.M."/>
            <person name="Purvine S.O."/>
            <person name="Wright A.T."/>
            <person name="Boxma B."/>
            <person name="Van Alen T."/>
            <person name="Hackstein J.H."/>
            <person name="Baker S.E."/>
            <person name="Grigoriev I.V."/>
            <person name="O'Malley M.A."/>
        </authorList>
    </citation>
    <scope>NUCLEOTIDE SEQUENCE [LARGE SCALE GENOMIC DNA]</scope>
    <source>
        <strain evidence="1 2">S4</strain>
    </source>
</reference>
<comment type="caution">
    <text evidence="1">The sequence shown here is derived from an EMBL/GenBank/DDBJ whole genome shotgun (WGS) entry which is preliminary data.</text>
</comment>
<name>A0A1Y1VQJ9_9FUNG</name>
<dbReference type="SUPFAM" id="SSF159245">
    <property type="entry name" value="AttH-like"/>
    <property type="match status" value="1"/>
</dbReference>
<dbReference type="Proteomes" id="UP000193944">
    <property type="component" value="Unassembled WGS sequence"/>
</dbReference>
<evidence type="ECO:0008006" key="3">
    <source>
        <dbReference type="Google" id="ProtNLM"/>
    </source>
</evidence>
<dbReference type="Pfam" id="PF14249">
    <property type="entry name" value="Tocopherol_cycl"/>
    <property type="match status" value="1"/>
</dbReference>
<keyword evidence="2" id="KW-1185">Reference proteome</keyword>
<sequence length="380" mass="44619">MFDKKDIRRNEYQLTRGQAKCGYDWWWHSFTGKNEITGEEKAFFIEFFLCNPSTGDEEPIFGQLKENKEKGIKPSYLMVKVGAWGEDHAQLHRFFGWNKIKIHKKALYSIEADNCYISETETKGSVKVSKDDVENHPEYMSDVGSMEWNLKIEKIIPFNVGYGASKLFRYLQLFEMFWHVEGMKTLYEGEVIYNHKKYIITKENSYGYADKNWGKNFTSPWVWLSSNNLESKITGKKLENSVFDIGGGRPKIGFISLPRKLLSAFYYEGQCFEFNFSKFWTNTRTKFNGYETEDKIIWYVEQKTWKNKVIVNVECLKKDMLLFNYEAPTGEKRHTRLWNGGNGTGTIKLYHNGKLIDEIIAKNIGCEYGEFDAIQPYRKK</sequence>
<evidence type="ECO:0000313" key="1">
    <source>
        <dbReference type="EMBL" id="ORX63567.1"/>
    </source>
</evidence>
<evidence type="ECO:0000313" key="2">
    <source>
        <dbReference type="Proteomes" id="UP000193944"/>
    </source>
</evidence>
<dbReference type="OrthoDB" id="2102491at2759"/>